<dbReference type="InterPro" id="IPR029061">
    <property type="entry name" value="THDP-binding"/>
</dbReference>
<evidence type="ECO:0000256" key="1">
    <source>
        <dbReference type="SAM" id="MobiDB-lite"/>
    </source>
</evidence>
<dbReference type="InterPro" id="IPR033247">
    <property type="entry name" value="Transketolase_fam"/>
</dbReference>
<feature type="domain" description="Transketolase N-terminal" evidence="2">
    <location>
        <begin position="1"/>
        <end position="160"/>
    </location>
</feature>
<name>X1EDY8_9ZZZZ</name>
<dbReference type="PANTHER" id="PTHR43522">
    <property type="entry name" value="TRANSKETOLASE"/>
    <property type="match status" value="1"/>
</dbReference>
<dbReference type="EMBL" id="BARU01012813">
    <property type="protein sequence ID" value="GAH31486.1"/>
    <property type="molecule type" value="Genomic_DNA"/>
</dbReference>
<accession>X1EDY8</accession>
<feature type="region of interest" description="Disordered" evidence="1">
    <location>
        <begin position="76"/>
        <end position="100"/>
    </location>
</feature>
<dbReference type="Gene3D" id="3.40.50.970">
    <property type="match status" value="2"/>
</dbReference>
<dbReference type="GO" id="GO:0005829">
    <property type="term" value="C:cytosol"/>
    <property type="evidence" value="ECO:0007669"/>
    <property type="project" value="TreeGrafter"/>
</dbReference>
<dbReference type="PANTHER" id="PTHR43522:SF2">
    <property type="entry name" value="TRANSKETOLASE 1-RELATED"/>
    <property type="match status" value="1"/>
</dbReference>
<feature type="region of interest" description="Disordered" evidence="1">
    <location>
        <begin position="205"/>
        <end position="227"/>
    </location>
</feature>
<protein>
    <recommendedName>
        <fullName evidence="2">Transketolase N-terminal domain-containing protein</fullName>
    </recommendedName>
</protein>
<proteinExistence type="predicted"/>
<dbReference type="AlphaFoldDB" id="X1EDY8"/>
<organism evidence="3">
    <name type="scientific">marine sediment metagenome</name>
    <dbReference type="NCBI Taxonomy" id="412755"/>
    <lineage>
        <taxon>unclassified sequences</taxon>
        <taxon>metagenomes</taxon>
        <taxon>ecological metagenomes</taxon>
    </lineage>
</organism>
<dbReference type="Pfam" id="PF00456">
    <property type="entry name" value="Transketolase_N"/>
    <property type="match status" value="1"/>
</dbReference>
<sequence>GKIVFLYDDNRISIDGSTDVAFTENVGARFEAYGWHTQHVDDGNDVDTIDKAIEEAKKDSRPSLILCRTHIGYGAPNKQDTAASHGSPLGDEELDGAKKNLGWPTEPRFHVPDDVLKHFREAVKRGAEIETEWKSRLNDYRKAHPDLAAELERRMAGKLPDGWDTGLVSFPADPKGLATRASSGKVINALAPHLPELIGGSADLTGSNKTWIDGSDSFQADGPENRN</sequence>
<feature type="non-terminal residue" evidence="3">
    <location>
        <position position="1"/>
    </location>
</feature>
<reference evidence="3" key="1">
    <citation type="journal article" date="2014" name="Front. Microbiol.">
        <title>High frequency of phylogenetically diverse reductive dehalogenase-homologous genes in deep subseafloor sedimentary metagenomes.</title>
        <authorList>
            <person name="Kawai M."/>
            <person name="Futagami T."/>
            <person name="Toyoda A."/>
            <person name="Takaki Y."/>
            <person name="Nishi S."/>
            <person name="Hori S."/>
            <person name="Arai W."/>
            <person name="Tsubouchi T."/>
            <person name="Morono Y."/>
            <person name="Uchiyama I."/>
            <person name="Ito T."/>
            <person name="Fujiyama A."/>
            <person name="Inagaki F."/>
            <person name="Takami H."/>
        </authorList>
    </citation>
    <scope>NUCLEOTIDE SEQUENCE</scope>
    <source>
        <strain evidence="3">Expedition CK06-06</strain>
    </source>
</reference>
<dbReference type="SUPFAM" id="SSF52518">
    <property type="entry name" value="Thiamin diphosphate-binding fold (THDP-binding)"/>
    <property type="match status" value="2"/>
</dbReference>
<comment type="caution">
    <text evidence="3">The sequence shown here is derived from an EMBL/GenBank/DDBJ whole genome shotgun (WGS) entry which is preliminary data.</text>
</comment>
<evidence type="ECO:0000313" key="3">
    <source>
        <dbReference type="EMBL" id="GAH31486.1"/>
    </source>
</evidence>
<dbReference type="GO" id="GO:0004802">
    <property type="term" value="F:transketolase activity"/>
    <property type="evidence" value="ECO:0007669"/>
    <property type="project" value="TreeGrafter"/>
</dbReference>
<feature type="non-terminal residue" evidence="3">
    <location>
        <position position="227"/>
    </location>
</feature>
<gene>
    <name evidence="3" type="ORF">S03H2_23456</name>
</gene>
<dbReference type="InterPro" id="IPR005474">
    <property type="entry name" value="Transketolase_N"/>
</dbReference>
<evidence type="ECO:0000259" key="2">
    <source>
        <dbReference type="Pfam" id="PF00456"/>
    </source>
</evidence>
<dbReference type="GO" id="GO:0006098">
    <property type="term" value="P:pentose-phosphate shunt"/>
    <property type="evidence" value="ECO:0007669"/>
    <property type="project" value="TreeGrafter"/>
</dbReference>